<dbReference type="OrthoDB" id="9797162at2"/>
<dbReference type="InterPro" id="IPR014825">
    <property type="entry name" value="DNA_alkylation"/>
</dbReference>
<dbReference type="RefSeq" id="WP_127698654.1">
    <property type="nucleotide sequence ID" value="NZ_SACS01000007.1"/>
</dbReference>
<dbReference type="PROSITE" id="PS50077">
    <property type="entry name" value="HEAT_REPEAT"/>
    <property type="match status" value="1"/>
</dbReference>
<dbReference type="InterPro" id="IPR021133">
    <property type="entry name" value="HEAT_type_2"/>
</dbReference>
<accession>A0A437QZP0</accession>
<dbReference type="SUPFAM" id="SSF48371">
    <property type="entry name" value="ARM repeat"/>
    <property type="match status" value="1"/>
</dbReference>
<dbReference type="Pfam" id="PF08713">
    <property type="entry name" value="DNA_alkylation"/>
    <property type="match status" value="1"/>
</dbReference>
<dbReference type="EMBL" id="SACS01000007">
    <property type="protein sequence ID" value="RVU39923.1"/>
    <property type="molecule type" value="Genomic_DNA"/>
</dbReference>
<evidence type="ECO:0000313" key="1">
    <source>
        <dbReference type="EMBL" id="RVU39923.1"/>
    </source>
</evidence>
<protein>
    <submittedName>
        <fullName evidence="1">DNA alkylation repair protein</fullName>
    </submittedName>
</protein>
<comment type="caution">
    <text evidence="1">The sequence shown here is derived from an EMBL/GenBank/DDBJ whole genome shotgun (WGS) entry which is preliminary data.</text>
</comment>
<dbReference type="AlphaFoldDB" id="A0A437QZP0"/>
<keyword evidence="2" id="KW-1185">Reference proteome</keyword>
<evidence type="ECO:0000313" key="2">
    <source>
        <dbReference type="Proteomes" id="UP000283077"/>
    </source>
</evidence>
<dbReference type="Gene3D" id="1.25.40.290">
    <property type="entry name" value="ARM repeat domains"/>
    <property type="match status" value="1"/>
</dbReference>
<reference evidence="1 2" key="1">
    <citation type="submission" date="2019-01" db="EMBL/GenBank/DDBJ databases">
        <authorList>
            <person name="Chen W.-M."/>
        </authorList>
    </citation>
    <scope>NUCLEOTIDE SEQUENCE [LARGE SCALE GENOMIC DNA]</scope>
    <source>
        <strain evidence="1 2">KYPC3</strain>
    </source>
</reference>
<dbReference type="Proteomes" id="UP000283077">
    <property type="component" value="Unassembled WGS sequence"/>
</dbReference>
<dbReference type="InterPro" id="IPR016024">
    <property type="entry name" value="ARM-type_fold"/>
</dbReference>
<organism evidence="1 2">
    <name type="scientific">Rheinheimera riviphila</name>
    <dbReference type="NCBI Taxonomy" id="1834037"/>
    <lineage>
        <taxon>Bacteria</taxon>
        <taxon>Pseudomonadati</taxon>
        <taxon>Pseudomonadota</taxon>
        <taxon>Gammaproteobacteria</taxon>
        <taxon>Chromatiales</taxon>
        <taxon>Chromatiaceae</taxon>
        <taxon>Rheinheimera</taxon>
    </lineage>
</organism>
<gene>
    <name evidence="1" type="ORF">EOE67_08405</name>
</gene>
<sequence>MSAPLLKDLIDVAFMQRLGNACHQLQPTFDSTRFVSTVVDDNYHALELKARIQRVATILFQQLALPFVKSCEILKPLSSQFGGIQGFVFPEVVAQFGLDQPDIALPALGHFTQFSTSEFAIRPFISRYPELTLPQLALWAQSDNHHLRRLASEGSRPRLPWGQALPQFKKDPTPLLPILEQLKQDPSDYVRRSVANHLNDISKDRPELMLELCQRWFGQHPDTDWIVKHALRGLLRQRHPVALQLFGYQPLAVQAQLQLPARVKMGERLEFSVLLSQATTGSGKTRVEYAIDFASKAGKPRHKVFQWLERVVNEPELTLQRSYLFKDLTTRKHYAGEHRLYIIVNGQIVTSQSFLLENVG</sequence>
<proteinExistence type="predicted"/>
<name>A0A437QZP0_9GAMM</name>